<proteinExistence type="inferred from homology"/>
<evidence type="ECO:0000256" key="3">
    <source>
        <dbReference type="ARBA" id="ARBA00022448"/>
    </source>
</evidence>
<feature type="transmembrane region" description="Helical" evidence="7">
    <location>
        <begin position="12"/>
        <end position="31"/>
    </location>
</feature>
<evidence type="ECO:0000313" key="10">
    <source>
        <dbReference type="EMBL" id="STO08216.1"/>
    </source>
</evidence>
<dbReference type="PANTHER" id="PTHR43840">
    <property type="entry name" value="MITOCHONDRIAL METAL TRANSPORTER 1-RELATED"/>
    <property type="match status" value="1"/>
</dbReference>
<feature type="transmembrane region" description="Helical" evidence="7">
    <location>
        <begin position="82"/>
        <end position="104"/>
    </location>
</feature>
<evidence type="ECO:0000256" key="5">
    <source>
        <dbReference type="ARBA" id="ARBA00022989"/>
    </source>
</evidence>
<dbReference type="FunFam" id="1.20.1510.10:FF:000006">
    <property type="entry name" value="Divalent cation efflux transporter"/>
    <property type="match status" value="1"/>
</dbReference>
<dbReference type="STRING" id="1397694.GCA_000702585_02082"/>
<evidence type="ECO:0000256" key="6">
    <source>
        <dbReference type="ARBA" id="ARBA00023136"/>
    </source>
</evidence>
<feature type="transmembrane region" description="Helical" evidence="7">
    <location>
        <begin position="182"/>
        <end position="200"/>
    </location>
</feature>
<dbReference type="Pfam" id="PF16916">
    <property type="entry name" value="ZT_dimer"/>
    <property type="match status" value="1"/>
</dbReference>
<feature type="transmembrane region" description="Helical" evidence="7">
    <location>
        <begin position="156"/>
        <end position="176"/>
    </location>
</feature>
<gene>
    <name evidence="10" type="primary">fieF</name>
    <name evidence="10" type="ORF">NCTC13163_01585</name>
</gene>
<dbReference type="NCBIfam" id="TIGR01297">
    <property type="entry name" value="CDF"/>
    <property type="match status" value="1"/>
</dbReference>
<evidence type="ECO:0000259" key="9">
    <source>
        <dbReference type="Pfam" id="PF16916"/>
    </source>
</evidence>
<dbReference type="SUPFAM" id="SSF160240">
    <property type="entry name" value="Cation efflux protein cytoplasmic domain-like"/>
    <property type="match status" value="1"/>
</dbReference>
<organism evidence="10 11">
    <name type="scientific">Exiguobacterium aurantiacum</name>
    <dbReference type="NCBI Taxonomy" id="33987"/>
    <lineage>
        <taxon>Bacteria</taxon>
        <taxon>Bacillati</taxon>
        <taxon>Bacillota</taxon>
        <taxon>Bacilli</taxon>
        <taxon>Bacillales</taxon>
        <taxon>Bacillales Family XII. Incertae Sedis</taxon>
        <taxon>Exiguobacterium</taxon>
    </lineage>
</organism>
<accession>A0A377FUQ0</accession>
<comment type="similarity">
    <text evidence="2">Belongs to the cation diffusion facilitator (CDF) transporter (TC 2.A.4) family.</text>
</comment>
<feature type="transmembrane region" description="Helical" evidence="7">
    <location>
        <begin position="51"/>
        <end position="70"/>
    </location>
</feature>
<dbReference type="InterPro" id="IPR002524">
    <property type="entry name" value="Cation_efflux"/>
</dbReference>
<dbReference type="Proteomes" id="UP000254060">
    <property type="component" value="Unassembled WGS sequence"/>
</dbReference>
<keyword evidence="5 7" id="KW-1133">Transmembrane helix</keyword>
<feature type="transmembrane region" description="Helical" evidence="7">
    <location>
        <begin position="116"/>
        <end position="135"/>
    </location>
</feature>
<evidence type="ECO:0000256" key="4">
    <source>
        <dbReference type="ARBA" id="ARBA00022692"/>
    </source>
</evidence>
<evidence type="ECO:0000259" key="8">
    <source>
        <dbReference type="Pfam" id="PF01545"/>
    </source>
</evidence>
<comment type="subcellular location">
    <subcellularLocation>
        <location evidence="1">Membrane</location>
        <topology evidence="1">Multi-pass membrane protein</topology>
    </subcellularLocation>
</comment>
<dbReference type="InterPro" id="IPR036837">
    <property type="entry name" value="Cation_efflux_CTD_sf"/>
</dbReference>
<evidence type="ECO:0000313" key="11">
    <source>
        <dbReference type="Proteomes" id="UP000254060"/>
    </source>
</evidence>
<evidence type="ECO:0000256" key="1">
    <source>
        <dbReference type="ARBA" id="ARBA00004141"/>
    </source>
</evidence>
<dbReference type="InterPro" id="IPR027469">
    <property type="entry name" value="Cation_efflux_TMD_sf"/>
</dbReference>
<reference evidence="10 11" key="1">
    <citation type="submission" date="2018-06" db="EMBL/GenBank/DDBJ databases">
        <authorList>
            <consortium name="Pathogen Informatics"/>
            <person name="Doyle S."/>
        </authorList>
    </citation>
    <scope>NUCLEOTIDE SEQUENCE [LARGE SCALE GENOMIC DNA]</scope>
    <source>
        <strain evidence="10 11">NCTC13163</strain>
    </source>
</reference>
<name>A0A377FUQ0_9BACL</name>
<dbReference type="Pfam" id="PF01545">
    <property type="entry name" value="Cation_efflux"/>
    <property type="match status" value="1"/>
</dbReference>
<dbReference type="EMBL" id="UGGP01000001">
    <property type="protein sequence ID" value="STO08216.1"/>
    <property type="molecule type" value="Genomic_DNA"/>
</dbReference>
<evidence type="ECO:0000256" key="2">
    <source>
        <dbReference type="ARBA" id="ARBA00008114"/>
    </source>
</evidence>
<dbReference type="OrthoDB" id="9806522at2"/>
<dbReference type="AlphaFoldDB" id="A0A377FUQ0"/>
<dbReference type="InterPro" id="IPR058533">
    <property type="entry name" value="Cation_efflux_TM"/>
</dbReference>
<dbReference type="GO" id="GO:0008324">
    <property type="term" value="F:monoatomic cation transmembrane transporter activity"/>
    <property type="evidence" value="ECO:0007669"/>
    <property type="project" value="InterPro"/>
</dbReference>
<dbReference type="InterPro" id="IPR027470">
    <property type="entry name" value="Cation_efflux_CTD"/>
</dbReference>
<dbReference type="Gene3D" id="3.30.70.1350">
    <property type="entry name" value="Cation efflux protein, cytoplasmic domain"/>
    <property type="match status" value="1"/>
</dbReference>
<protein>
    <submittedName>
        <fullName evidence="10">Ferrous-iron efflux pump FieF</fullName>
    </submittedName>
</protein>
<sequence length="287" mass="31073">MDSANHPPKALKGAILSITTYMVLSVLKVVFGYIYNSEAVLADGFNNTTDIIASIAVYIGIRIAALPRDAEHKYGHAKMETLAALVASLIMVAVGVFVLLNSLANLIGGEYVEPNPLAALVAFLSALVMFGVYAYNSNLAKKTRSLALKAAAKDNLADAMISIGATLGVLFAYFKLPWMDTVLAVLIAGMIIRTAIQIFLDATHQLSDGFPPDLVNEYEETIGEFESVKEVREIKGRHLGNHVMLDVTIAVDGELTVDEAHGLCDEIERKLDERHAVDSVHIHIEPV</sequence>
<feature type="domain" description="Cation efflux protein transmembrane" evidence="8">
    <location>
        <begin position="15"/>
        <end position="206"/>
    </location>
</feature>
<dbReference type="PANTHER" id="PTHR43840:SF50">
    <property type="entry name" value="MANGANESE EFFLUX SYSTEM PROTEIN MNES"/>
    <property type="match status" value="1"/>
</dbReference>
<keyword evidence="6 7" id="KW-0472">Membrane</keyword>
<feature type="domain" description="Cation efflux protein cytoplasmic" evidence="9">
    <location>
        <begin position="211"/>
        <end position="286"/>
    </location>
</feature>
<dbReference type="RefSeq" id="WP_029335139.1">
    <property type="nucleotide sequence ID" value="NZ_UGGP01000001.1"/>
</dbReference>
<dbReference type="SUPFAM" id="SSF161111">
    <property type="entry name" value="Cation efflux protein transmembrane domain-like"/>
    <property type="match status" value="1"/>
</dbReference>
<dbReference type="Gene3D" id="1.20.1510.10">
    <property type="entry name" value="Cation efflux protein transmembrane domain"/>
    <property type="match status" value="1"/>
</dbReference>
<evidence type="ECO:0000256" key="7">
    <source>
        <dbReference type="SAM" id="Phobius"/>
    </source>
</evidence>
<dbReference type="InterPro" id="IPR050291">
    <property type="entry name" value="CDF_Transporter"/>
</dbReference>
<dbReference type="GO" id="GO:0016020">
    <property type="term" value="C:membrane"/>
    <property type="evidence" value="ECO:0007669"/>
    <property type="project" value="UniProtKB-SubCell"/>
</dbReference>
<keyword evidence="3" id="KW-0813">Transport</keyword>
<keyword evidence="4 7" id="KW-0812">Transmembrane</keyword>